<comment type="caution">
    <text evidence="1">The sequence shown here is derived from an EMBL/GenBank/DDBJ whole genome shotgun (WGS) entry which is preliminary data.</text>
</comment>
<name>A0A918KH01_9GAMM</name>
<dbReference type="AlphaFoldDB" id="A0A918KH01"/>
<evidence type="ECO:0000313" key="2">
    <source>
        <dbReference type="Proteomes" id="UP000626148"/>
    </source>
</evidence>
<organism evidence="1 2">
    <name type="scientific">Saccharospirillum salsuginis</name>
    <dbReference type="NCBI Taxonomy" id="418750"/>
    <lineage>
        <taxon>Bacteria</taxon>
        <taxon>Pseudomonadati</taxon>
        <taxon>Pseudomonadota</taxon>
        <taxon>Gammaproteobacteria</taxon>
        <taxon>Oceanospirillales</taxon>
        <taxon>Saccharospirillaceae</taxon>
        <taxon>Saccharospirillum</taxon>
    </lineage>
</organism>
<gene>
    <name evidence="1" type="ORF">GCM10007392_30710</name>
</gene>
<dbReference type="EMBL" id="BMXR01000007">
    <property type="protein sequence ID" value="GGX60544.1"/>
    <property type="molecule type" value="Genomic_DNA"/>
</dbReference>
<reference evidence="1" key="2">
    <citation type="submission" date="2020-09" db="EMBL/GenBank/DDBJ databases">
        <authorList>
            <person name="Sun Q."/>
            <person name="Kim S."/>
        </authorList>
    </citation>
    <scope>NUCLEOTIDE SEQUENCE</scope>
    <source>
        <strain evidence="1">KCTC 22169</strain>
    </source>
</reference>
<proteinExistence type="predicted"/>
<accession>A0A918KH01</accession>
<keyword evidence="2" id="KW-1185">Reference proteome</keyword>
<protein>
    <submittedName>
        <fullName evidence="1">Uncharacterized protein</fullName>
    </submittedName>
</protein>
<dbReference type="Proteomes" id="UP000626148">
    <property type="component" value="Unassembled WGS sequence"/>
</dbReference>
<reference evidence="1" key="1">
    <citation type="journal article" date="2014" name="Int. J. Syst. Evol. Microbiol.">
        <title>Complete genome sequence of Corynebacterium casei LMG S-19264T (=DSM 44701T), isolated from a smear-ripened cheese.</title>
        <authorList>
            <consortium name="US DOE Joint Genome Institute (JGI-PGF)"/>
            <person name="Walter F."/>
            <person name="Albersmeier A."/>
            <person name="Kalinowski J."/>
            <person name="Ruckert C."/>
        </authorList>
    </citation>
    <scope>NUCLEOTIDE SEQUENCE</scope>
    <source>
        <strain evidence="1">KCTC 22169</strain>
    </source>
</reference>
<sequence>MADVRSLDAFRKRKRKETASGKTLCRNGRHKWVVDRKAEFDVKRGRLVTRYRCERCGEVKVRAE</sequence>
<evidence type="ECO:0000313" key="1">
    <source>
        <dbReference type="EMBL" id="GGX60544.1"/>
    </source>
</evidence>